<gene>
    <name evidence="2" type="ORF">QQX98_012649</name>
</gene>
<dbReference type="SUPFAM" id="SSF55729">
    <property type="entry name" value="Acyl-CoA N-acyltransferases (Nat)"/>
    <property type="match status" value="1"/>
</dbReference>
<dbReference type="Proteomes" id="UP001498476">
    <property type="component" value="Unassembled WGS sequence"/>
</dbReference>
<feature type="domain" description="LYC1 C-terminal" evidence="1">
    <location>
        <begin position="109"/>
        <end position="332"/>
    </location>
</feature>
<dbReference type="EMBL" id="JAZAVJ010000396">
    <property type="protein sequence ID" value="KAK7397983.1"/>
    <property type="molecule type" value="Genomic_DNA"/>
</dbReference>
<evidence type="ECO:0000313" key="2">
    <source>
        <dbReference type="EMBL" id="KAK7397983.1"/>
    </source>
</evidence>
<dbReference type="InterPro" id="IPR053013">
    <property type="entry name" value="LAT"/>
</dbReference>
<proteinExistence type="predicted"/>
<dbReference type="PANTHER" id="PTHR34815:SF2">
    <property type="entry name" value="N-ACETYLTRANSFERASE DOMAIN-CONTAINING PROTEIN"/>
    <property type="match status" value="1"/>
</dbReference>
<name>A0ABR1GIL3_9HYPO</name>
<keyword evidence="3" id="KW-1185">Reference proteome</keyword>
<dbReference type="InterPro" id="IPR016181">
    <property type="entry name" value="Acyl_CoA_acyltransferase"/>
</dbReference>
<dbReference type="Gene3D" id="3.40.630.30">
    <property type="match status" value="1"/>
</dbReference>
<dbReference type="PANTHER" id="PTHR34815">
    <property type="entry name" value="LYSINE ACETYLTRANSFERASE"/>
    <property type="match status" value="1"/>
</dbReference>
<evidence type="ECO:0000259" key="1">
    <source>
        <dbReference type="Pfam" id="PF22998"/>
    </source>
</evidence>
<protein>
    <recommendedName>
        <fullName evidence="1">LYC1 C-terminal domain-containing protein</fullName>
    </recommendedName>
</protein>
<comment type="caution">
    <text evidence="2">The sequence shown here is derived from an EMBL/GenBank/DDBJ whole genome shotgun (WGS) entry which is preliminary data.</text>
</comment>
<dbReference type="Pfam" id="PF22998">
    <property type="entry name" value="GNAT_LYC1-like"/>
    <property type="match status" value="1"/>
</dbReference>
<reference evidence="2 3" key="1">
    <citation type="journal article" date="2025" name="Microbiol. Resour. Announc.">
        <title>Draft genome sequences for Neonectria magnoliae and Neonectria punicea, canker pathogens of Liriodendron tulipifera and Acer saccharum in West Virginia.</title>
        <authorList>
            <person name="Petronek H.M."/>
            <person name="Kasson M.T."/>
            <person name="Metheny A.M."/>
            <person name="Stauder C.M."/>
            <person name="Lovett B."/>
            <person name="Lynch S.C."/>
            <person name="Garnas J.R."/>
            <person name="Kasson L.R."/>
            <person name="Stajich J.E."/>
        </authorList>
    </citation>
    <scope>NUCLEOTIDE SEQUENCE [LARGE SCALE GENOMIC DNA]</scope>
    <source>
        <strain evidence="2 3">NRRL 64653</strain>
    </source>
</reference>
<sequence length="332" mass="37499">MTTWILVDKNLPPDKRAILCSCESFRKRALMSGASDNVEEVIVHGIASVFCAQKYRRRGYAVRHMKEVAKVLRNWQSEHGKCVGSILYSDIGKQYYAKLGWHPDVNNFHLVFPPSKMDWPALARQVVEGDLEELCHRDEAMIRAAMAAPNPEVQSRVTILPDLDHMLWHIRKEDFASKCIFEKVPRVKGAIAGSPGKEVWAIWSHRYYGHPDGQAPDNVLYILRLVVEGDDTASKVVRYQGKGTVAAVDTKQAASLKAVIQAAQAEASDWRLDHVKLWSPSPLVQSLLAQNGFEYMEVEREEEAIASGMWDADGYTTAEAPVWLHNEHYAWC</sequence>
<evidence type="ECO:0000313" key="3">
    <source>
        <dbReference type="Proteomes" id="UP001498476"/>
    </source>
</evidence>
<accession>A0ABR1GIL3</accession>
<dbReference type="InterPro" id="IPR055100">
    <property type="entry name" value="GNAT_LYC1-like"/>
</dbReference>
<organism evidence="2 3">
    <name type="scientific">Neonectria punicea</name>
    <dbReference type="NCBI Taxonomy" id="979145"/>
    <lineage>
        <taxon>Eukaryota</taxon>
        <taxon>Fungi</taxon>
        <taxon>Dikarya</taxon>
        <taxon>Ascomycota</taxon>
        <taxon>Pezizomycotina</taxon>
        <taxon>Sordariomycetes</taxon>
        <taxon>Hypocreomycetidae</taxon>
        <taxon>Hypocreales</taxon>
        <taxon>Nectriaceae</taxon>
        <taxon>Neonectria</taxon>
    </lineage>
</organism>